<gene>
    <name evidence="2" type="ORF">COX26_00890</name>
</gene>
<evidence type="ECO:0000313" key="2">
    <source>
        <dbReference type="EMBL" id="PIP30052.1"/>
    </source>
</evidence>
<proteinExistence type="predicted"/>
<evidence type="ECO:0000313" key="3">
    <source>
        <dbReference type="Proteomes" id="UP000228812"/>
    </source>
</evidence>
<dbReference type="SUPFAM" id="SSF46689">
    <property type="entry name" value="Homeodomain-like"/>
    <property type="match status" value="1"/>
</dbReference>
<dbReference type="InterPro" id="IPR009057">
    <property type="entry name" value="Homeodomain-like_sf"/>
</dbReference>
<organism evidence="2 3">
    <name type="scientific">Candidatus Jorgensenbacteria bacterium CG23_combo_of_CG06-09_8_20_14_all_54_14</name>
    <dbReference type="NCBI Taxonomy" id="1974595"/>
    <lineage>
        <taxon>Bacteria</taxon>
        <taxon>Candidatus Joergenseniibacteriota</taxon>
    </lineage>
</organism>
<comment type="caution">
    <text evidence="2">The sequence shown here is derived from an EMBL/GenBank/DDBJ whole genome shotgun (WGS) entry which is preliminary data.</text>
</comment>
<dbReference type="AlphaFoldDB" id="A0A2G9ZA51"/>
<dbReference type="Pfam" id="PF13518">
    <property type="entry name" value="HTH_28"/>
    <property type="match status" value="1"/>
</dbReference>
<dbReference type="EMBL" id="PCRZ01000016">
    <property type="protein sequence ID" value="PIP30052.1"/>
    <property type="molecule type" value="Genomic_DNA"/>
</dbReference>
<sequence length="97" mass="10888">MGMYETNLRLPHLRMEAVRMVRGGYGVREAARHFGYTPSAVSKWVARANGLSSNVRVIPTRSSRALPPPCVRIAERFPSISGGTMRNGPTWRCRCNR</sequence>
<feature type="domain" description="Insertion element IS150 protein InsJ-like helix-turn-helix" evidence="1">
    <location>
        <begin position="14"/>
        <end position="49"/>
    </location>
</feature>
<accession>A0A2G9ZA51</accession>
<evidence type="ECO:0000259" key="1">
    <source>
        <dbReference type="Pfam" id="PF13518"/>
    </source>
</evidence>
<dbReference type="InterPro" id="IPR055247">
    <property type="entry name" value="InsJ-like_HTH"/>
</dbReference>
<dbReference type="Proteomes" id="UP000228812">
    <property type="component" value="Unassembled WGS sequence"/>
</dbReference>
<protein>
    <recommendedName>
        <fullName evidence="1">Insertion element IS150 protein InsJ-like helix-turn-helix domain-containing protein</fullName>
    </recommendedName>
</protein>
<reference evidence="2 3" key="1">
    <citation type="submission" date="2017-09" db="EMBL/GenBank/DDBJ databases">
        <title>Depth-based differentiation of microbial function through sediment-hosted aquifers and enrichment of novel symbionts in the deep terrestrial subsurface.</title>
        <authorList>
            <person name="Probst A.J."/>
            <person name="Ladd B."/>
            <person name="Jarett J.K."/>
            <person name="Geller-Mcgrath D.E."/>
            <person name="Sieber C.M."/>
            <person name="Emerson J.B."/>
            <person name="Anantharaman K."/>
            <person name="Thomas B.C."/>
            <person name="Malmstrom R."/>
            <person name="Stieglmeier M."/>
            <person name="Klingl A."/>
            <person name="Woyke T."/>
            <person name="Ryan C.M."/>
            <person name="Banfield J.F."/>
        </authorList>
    </citation>
    <scope>NUCLEOTIDE SEQUENCE [LARGE SCALE GENOMIC DNA]</scope>
    <source>
        <strain evidence="2">CG23_combo_of_CG06-09_8_20_14_all_54_14</strain>
    </source>
</reference>
<name>A0A2G9ZA51_9BACT</name>